<dbReference type="SMART" id="SM00884">
    <property type="entry name" value="Cullin_Nedd8"/>
    <property type="match status" value="1"/>
</dbReference>
<dbReference type="InterPro" id="IPR045093">
    <property type="entry name" value="Cullin"/>
</dbReference>
<dbReference type="InterPro" id="IPR059120">
    <property type="entry name" value="Cullin-like_AB"/>
</dbReference>
<dbReference type="PANTHER" id="PTHR11932">
    <property type="entry name" value="CULLIN"/>
    <property type="match status" value="1"/>
</dbReference>
<dbReference type="GO" id="GO:0031625">
    <property type="term" value="F:ubiquitin protein ligase binding"/>
    <property type="evidence" value="ECO:0007669"/>
    <property type="project" value="InterPro"/>
</dbReference>
<dbReference type="InterPro" id="IPR036390">
    <property type="entry name" value="WH_DNA-bd_sf"/>
</dbReference>
<evidence type="ECO:0000256" key="1">
    <source>
        <dbReference type="ARBA" id="ARBA00006019"/>
    </source>
</evidence>
<evidence type="ECO:0000313" key="8">
    <source>
        <dbReference type="Proteomes" id="UP000663888"/>
    </source>
</evidence>
<dbReference type="Gene3D" id="1.10.10.10">
    <property type="entry name" value="Winged helix-like DNA-binding domain superfamily/Winged helix DNA-binding domain"/>
    <property type="match status" value="1"/>
</dbReference>
<organism evidence="7 8">
    <name type="scientific">Rhizoctonia solani</name>
    <dbReference type="NCBI Taxonomy" id="456999"/>
    <lineage>
        <taxon>Eukaryota</taxon>
        <taxon>Fungi</taxon>
        <taxon>Dikarya</taxon>
        <taxon>Basidiomycota</taxon>
        <taxon>Agaricomycotina</taxon>
        <taxon>Agaricomycetes</taxon>
        <taxon>Cantharellales</taxon>
        <taxon>Ceratobasidiaceae</taxon>
        <taxon>Rhizoctonia</taxon>
    </lineage>
</organism>
<evidence type="ECO:0000256" key="4">
    <source>
        <dbReference type="PROSITE-ProRule" id="PRU00330"/>
    </source>
</evidence>
<dbReference type="GO" id="GO:0006511">
    <property type="term" value="P:ubiquitin-dependent protein catabolic process"/>
    <property type="evidence" value="ECO:0007669"/>
    <property type="project" value="InterPro"/>
</dbReference>
<dbReference type="SUPFAM" id="SSF46785">
    <property type="entry name" value="Winged helix' DNA-binding domain"/>
    <property type="match status" value="1"/>
</dbReference>
<dbReference type="Pfam" id="PF00888">
    <property type="entry name" value="Cullin"/>
    <property type="match status" value="1"/>
</dbReference>
<dbReference type="InterPro" id="IPR001373">
    <property type="entry name" value="Cullin_N"/>
</dbReference>
<dbReference type="Proteomes" id="UP000663888">
    <property type="component" value="Unassembled WGS sequence"/>
</dbReference>
<evidence type="ECO:0000256" key="2">
    <source>
        <dbReference type="ARBA" id="ARBA00022499"/>
    </source>
</evidence>
<dbReference type="AlphaFoldDB" id="A0A8H2Y250"/>
<dbReference type="SUPFAM" id="SSF74788">
    <property type="entry name" value="Cullin repeat-like"/>
    <property type="match status" value="1"/>
</dbReference>
<protein>
    <recommendedName>
        <fullName evidence="6">Cullin family profile domain-containing protein</fullName>
    </recommendedName>
</protein>
<dbReference type="FunFam" id="1.20.1310.10:FF:000002">
    <property type="entry name" value="cullin-3 isoform X1"/>
    <property type="match status" value="1"/>
</dbReference>
<evidence type="ECO:0000256" key="5">
    <source>
        <dbReference type="RuleBase" id="RU003829"/>
    </source>
</evidence>
<dbReference type="PROSITE" id="PS50069">
    <property type="entry name" value="CULLIN_2"/>
    <property type="match status" value="1"/>
</dbReference>
<dbReference type="Gene3D" id="1.20.1310.10">
    <property type="entry name" value="Cullin Repeats"/>
    <property type="match status" value="3"/>
</dbReference>
<feature type="domain" description="Cullin family profile" evidence="6">
    <location>
        <begin position="302"/>
        <end position="533"/>
    </location>
</feature>
<dbReference type="Pfam" id="PF26557">
    <property type="entry name" value="Cullin_AB"/>
    <property type="match status" value="1"/>
</dbReference>
<evidence type="ECO:0000313" key="7">
    <source>
        <dbReference type="EMBL" id="CAE6438522.1"/>
    </source>
</evidence>
<dbReference type="InterPro" id="IPR016159">
    <property type="entry name" value="Cullin_repeat-like_dom_sf"/>
</dbReference>
<dbReference type="InterPro" id="IPR016158">
    <property type="entry name" value="Cullin_homology"/>
</dbReference>
<keyword evidence="2" id="KW-1017">Isopeptide bond</keyword>
<reference evidence="7" key="1">
    <citation type="submission" date="2021-01" db="EMBL/GenBank/DDBJ databases">
        <authorList>
            <person name="Kaushik A."/>
        </authorList>
    </citation>
    <scope>NUCLEOTIDE SEQUENCE</scope>
    <source>
        <strain evidence="7">AG4-R118</strain>
    </source>
</reference>
<dbReference type="InterPro" id="IPR036317">
    <property type="entry name" value="Cullin_homology_sf"/>
</dbReference>
<proteinExistence type="inferred from homology"/>
<dbReference type="Gene3D" id="3.30.230.130">
    <property type="entry name" value="Cullin, Chain C, Domain 2"/>
    <property type="match status" value="1"/>
</dbReference>
<comment type="caution">
    <text evidence="7">The sequence shown here is derived from an EMBL/GenBank/DDBJ whole genome shotgun (WGS) entry which is preliminary data.</text>
</comment>
<dbReference type="InterPro" id="IPR019559">
    <property type="entry name" value="Cullin_neddylation_domain"/>
</dbReference>
<dbReference type="InterPro" id="IPR036388">
    <property type="entry name" value="WH-like_DNA-bd_sf"/>
</dbReference>
<dbReference type="SMART" id="SM00182">
    <property type="entry name" value="CULLIN"/>
    <property type="match status" value="1"/>
</dbReference>
<comment type="similarity">
    <text evidence="1 4 5">Belongs to the cullin family.</text>
</comment>
<dbReference type="SUPFAM" id="SSF75632">
    <property type="entry name" value="Cullin homology domain"/>
    <property type="match status" value="1"/>
</dbReference>
<evidence type="ECO:0000256" key="3">
    <source>
        <dbReference type="ARBA" id="ARBA00022843"/>
    </source>
</evidence>
<evidence type="ECO:0000259" key="6">
    <source>
        <dbReference type="PROSITE" id="PS50069"/>
    </source>
</evidence>
<accession>A0A8H2Y250</accession>
<dbReference type="Pfam" id="PF10557">
    <property type="entry name" value="Cullin_Nedd8"/>
    <property type="match status" value="1"/>
</dbReference>
<gene>
    <name evidence="7" type="ORF">RDB_LOCUS46363</name>
</gene>
<dbReference type="EMBL" id="CAJMWX010000916">
    <property type="protein sequence ID" value="CAE6438522.1"/>
    <property type="molecule type" value="Genomic_DNA"/>
</dbReference>
<keyword evidence="3" id="KW-0832">Ubl conjugation</keyword>
<sequence length="646" mass="73855">MGSRLYNYLEQYFTSYLKDPQKALKSTDNQSLLVVYANEWDRFKQGATNVDHGCAYFNRFWVKHEQQKGREKMHNVYILALAKVIGSFVTLGLIEKCHGEAQLDLYQRGFQGPFIEATERYYFCEHTIFFQSHAGTVPEYIKKVEEYLSEEEGRAEYYLHPSTREKLISKCEDALLRAHLGKLREDLQTLLGSDKDEEDLRRMCRLLSRIPGELDSLSKEFEEDVTAAGLAAIADLNKDSACSSGSDIQPKAYVDTLFTVYHKNQDIVSRRFGSEVHFTTSLDRACYNFINQNCATGTSSTRSSELLAKWVDTLMQTKGTPAKEGALEEDLNKVMTLFKYINDKDVFQAFYTAKLSRRLIYGLSASDDREASTISKLTKLCGSEYTNKLQRMFTDIQLSKDLTAQFKECTEVSHGTSALDIAFSAMVLGGNIWPLYPTAPNFIIPKSIIPTYERFQRYYQNKHSGRKLVWLWNYSDNELRTNYLSQNYIFITTSFQTAVLVQYNESDTQSLDELITATGISKELALQGLAALVKAKVLLNQATDRYDLNLSFNSKKIRVKLRQLITSEVKKEAFDMLKAVDEGRKYTIQATIVRIMKVSGTMNNQALIQEAMGQISTHFIPRISDIKKVLDKVPVKLRVFILTPEY</sequence>
<name>A0A8H2Y250_9AGAM</name>